<evidence type="ECO:0000256" key="1">
    <source>
        <dbReference type="ARBA" id="ARBA00004496"/>
    </source>
</evidence>
<evidence type="ECO:0000256" key="7">
    <source>
        <dbReference type="ARBA" id="ARBA00022741"/>
    </source>
</evidence>
<dbReference type="InterPro" id="IPR027417">
    <property type="entry name" value="P-loop_NTPase"/>
</dbReference>
<protein>
    <recommendedName>
        <fullName evidence="3">tRNA threonylcarbamoyladenosine biosynthesis protein TsaE</fullName>
    </recommendedName>
    <alternativeName>
        <fullName evidence="10">t(6)A37 threonylcarbamoyladenosine biosynthesis protein TsaE</fullName>
    </alternativeName>
</protein>
<dbReference type="Proteomes" id="UP000320184">
    <property type="component" value="Unassembled WGS sequence"/>
</dbReference>
<gene>
    <name evidence="11" type="primary">tsaE</name>
    <name evidence="11" type="ORF">E6K73_08720</name>
</gene>
<comment type="similarity">
    <text evidence="2">Belongs to the TsaE family.</text>
</comment>
<reference evidence="11 12" key="1">
    <citation type="journal article" date="2019" name="Nat. Microbiol.">
        <title>Mediterranean grassland soil C-N compound turnover is dependent on rainfall and depth, and is mediated by genomically divergent microorganisms.</title>
        <authorList>
            <person name="Diamond S."/>
            <person name="Andeer P.F."/>
            <person name="Li Z."/>
            <person name="Crits-Christoph A."/>
            <person name="Burstein D."/>
            <person name="Anantharaman K."/>
            <person name="Lane K.R."/>
            <person name="Thomas B.C."/>
            <person name="Pan C."/>
            <person name="Northen T.R."/>
            <person name="Banfield J.F."/>
        </authorList>
    </citation>
    <scope>NUCLEOTIDE SEQUENCE [LARGE SCALE GENOMIC DNA]</scope>
    <source>
        <strain evidence="11">WS_3</strain>
    </source>
</reference>
<dbReference type="NCBIfam" id="TIGR00150">
    <property type="entry name" value="T6A_YjeE"/>
    <property type="match status" value="1"/>
</dbReference>
<keyword evidence="11" id="KW-0808">Transferase</keyword>
<dbReference type="InterPro" id="IPR003442">
    <property type="entry name" value="T6A_TsaE"/>
</dbReference>
<proteinExistence type="inferred from homology"/>
<dbReference type="GO" id="GO:0046872">
    <property type="term" value="F:metal ion binding"/>
    <property type="evidence" value="ECO:0007669"/>
    <property type="project" value="UniProtKB-KW"/>
</dbReference>
<dbReference type="Pfam" id="PF02367">
    <property type="entry name" value="TsaE"/>
    <property type="match status" value="1"/>
</dbReference>
<evidence type="ECO:0000313" key="12">
    <source>
        <dbReference type="Proteomes" id="UP000320184"/>
    </source>
</evidence>
<comment type="subcellular location">
    <subcellularLocation>
        <location evidence="1">Cytoplasm</location>
    </subcellularLocation>
</comment>
<dbReference type="GO" id="GO:0005737">
    <property type="term" value="C:cytoplasm"/>
    <property type="evidence" value="ECO:0007669"/>
    <property type="project" value="UniProtKB-SubCell"/>
</dbReference>
<keyword evidence="8" id="KW-0067">ATP-binding</keyword>
<evidence type="ECO:0000313" key="11">
    <source>
        <dbReference type="EMBL" id="TMQ50035.1"/>
    </source>
</evidence>
<evidence type="ECO:0000256" key="6">
    <source>
        <dbReference type="ARBA" id="ARBA00022723"/>
    </source>
</evidence>
<evidence type="ECO:0000256" key="10">
    <source>
        <dbReference type="ARBA" id="ARBA00032441"/>
    </source>
</evidence>
<keyword evidence="7" id="KW-0547">Nucleotide-binding</keyword>
<keyword evidence="4" id="KW-0963">Cytoplasm</keyword>
<dbReference type="GO" id="GO:0005524">
    <property type="term" value="F:ATP binding"/>
    <property type="evidence" value="ECO:0007669"/>
    <property type="project" value="UniProtKB-KW"/>
</dbReference>
<accession>A0A538SF82</accession>
<dbReference type="PANTHER" id="PTHR33540">
    <property type="entry name" value="TRNA THREONYLCARBAMOYLADENOSINE BIOSYNTHESIS PROTEIN TSAE"/>
    <property type="match status" value="1"/>
</dbReference>
<dbReference type="AlphaFoldDB" id="A0A538SF82"/>
<dbReference type="PANTHER" id="PTHR33540:SF2">
    <property type="entry name" value="TRNA THREONYLCARBAMOYLADENOSINE BIOSYNTHESIS PROTEIN TSAE"/>
    <property type="match status" value="1"/>
</dbReference>
<dbReference type="SUPFAM" id="SSF52540">
    <property type="entry name" value="P-loop containing nucleoside triphosphate hydrolases"/>
    <property type="match status" value="1"/>
</dbReference>
<evidence type="ECO:0000256" key="3">
    <source>
        <dbReference type="ARBA" id="ARBA00019010"/>
    </source>
</evidence>
<evidence type="ECO:0000256" key="5">
    <source>
        <dbReference type="ARBA" id="ARBA00022694"/>
    </source>
</evidence>
<dbReference type="Gene3D" id="3.40.50.300">
    <property type="entry name" value="P-loop containing nucleotide triphosphate hydrolases"/>
    <property type="match status" value="1"/>
</dbReference>
<evidence type="ECO:0000256" key="2">
    <source>
        <dbReference type="ARBA" id="ARBA00007599"/>
    </source>
</evidence>
<evidence type="ECO:0000256" key="8">
    <source>
        <dbReference type="ARBA" id="ARBA00022840"/>
    </source>
</evidence>
<comment type="caution">
    <text evidence="11">The sequence shown here is derived from an EMBL/GenBank/DDBJ whole genome shotgun (WGS) entry which is preliminary data.</text>
</comment>
<organism evidence="11 12">
    <name type="scientific">Eiseniibacteriota bacterium</name>
    <dbReference type="NCBI Taxonomy" id="2212470"/>
    <lineage>
        <taxon>Bacteria</taxon>
        <taxon>Candidatus Eiseniibacteriota</taxon>
    </lineage>
</organism>
<dbReference type="EMBL" id="VBOT01000108">
    <property type="protein sequence ID" value="TMQ50035.1"/>
    <property type="molecule type" value="Genomic_DNA"/>
</dbReference>
<evidence type="ECO:0000256" key="4">
    <source>
        <dbReference type="ARBA" id="ARBA00022490"/>
    </source>
</evidence>
<name>A0A538SF82_UNCEI</name>
<keyword evidence="6" id="KW-0479">Metal-binding</keyword>
<keyword evidence="5" id="KW-0819">tRNA processing</keyword>
<sequence length="158" mass="17034">MARRSTSVGSTERIGESLAPHLRVGDVISLTGPLGAGKTRLVAGLARGLGSRSRVRSPSFTLVNEYRGRVLLLHLDLYRVEPWDAVSLGLEEELERGALVAEWGEKLPSSLRADCLEVGFEIVSDHERSLTACASRGRGLELLGAWGGLGAEESEARR</sequence>
<dbReference type="GO" id="GO:0016740">
    <property type="term" value="F:transferase activity"/>
    <property type="evidence" value="ECO:0007669"/>
    <property type="project" value="UniProtKB-KW"/>
</dbReference>
<evidence type="ECO:0000256" key="9">
    <source>
        <dbReference type="ARBA" id="ARBA00022842"/>
    </source>
</evidence>
<keyword evidence="9" id="KW-0460">Magnesium</keyword>
<dbReference type="GO" id="GO:0002949">
    <property type="term" value="P:tRNA threonylcarbamoyladenosine modification"/>
    <property type="evidence" value="ECO:0007669"/>
    <property type="project" value="InterPro"/>
</dbReference>